<gene>
    <name evidence="2" type="ORF">H9824_07730</name>
</gene>
<reference evidence="2" key="1">
    <citation type="journal article" date="2021" name="PeerJ">
        <title>Extensive microbial diversity within the chicken gut microbiome revealed by metagenomics and culture.</title>
        <authorList>
            <person name="Gilroy R."/>
            <person name="Ravi A."/>
            <person name="Getino M."/>
            <person name="Pursley I."/>
            <person name="Horton D.L."/>
            <person name="Alikhan N.F."/>
            <person name="Baker D."/>
            <person name="Gharbi K."/>
            <person name="Hall N."/>
            <person name="Watson M."/>
            <person name="Adriaenssens E.M."/>
            <person name="Foster-Nyarko E."/>
            <person name="Jarju S."/>
            <person name="Secka A."/>
            <person name="Antonio M."/>
            <person name="Oren A."/>
            <person name="Chaudhuri R.R."/>
            <person name="La Ragione R."/>
            <person name="Hildebrand F."/>
            <person name="Pallen M.J."/>
        </authorList>
    </citation>
    <scope>NUCLEOTIDE SEQUENCE</scope>
    <source>
        <strain evidence="2">Gambia2-208</strain>
    </source>
</reference>
<name>A0A9D1ZM05_9BACE</name>
<keyword evidence="1" id="KW-0812">Transmembrane</keyword>
<reference evidence="2" key="2">
    <citation type="submission" date="2021-04" db="EMBL/GenBank/DDBJ databases">
        <authorList>
            <person name="Gilroy R."/>
        </authorList>
    </citation>
    <scope>NUCLEOTIDE SEQUENCE</scope>
    <source>
        <strain evidence="2">Gambia2-208</strain>
    </source>
</reference>
<sequence length="248" mass="27963">MDNRKTENSSYTEWVQCPYCRQAVKAPNEAGVTFLCPNCGKELITYDKLKETEQIVKAKKQKQKQALTLGLCALLAIIAFLVYKQLQDKSVEQSIKKQGLTFTPSSASKTTSSKPNEWTKIKEWNDLSYGDGGKYILYKSNNTDNLMVEFVLHGNPLQFQCQKYVVKANNEFLCHEPSDTPGGGRGDFYLAQGSSIYIIQNVDDSVDDKGPYQVTGLLVMLDEKHARIFMNDTSKGRNYFMLYSALGN</sequence>
<evidence type="ECO:0000313" key="3">
    <source>
        <dbReference type="Proteomes" id="UP000886851"/>
    </source>
</evidence>
<organism evidence="2 3">
    <name type="scientific">Candidatus Bacteroides pullicola</name>
    <dbReference type="NCBI Taxonomy" id="2838475"/>
    <lineage>
        <taxon>Bacteria</taxon>
        <taxon>Pseudomonadati</taxon>
        <taxon>Bacteroidota</taxon>
        <taxon>Bacteroidia</taxon>
        <taxon>Bacteroidales</taxon>
        <taxon>Bacteroidaceae</taxon>
        <taxon>Bacteroides</taxon>
    </lineage>
</organism>
<protein>
    <submittedName>
        <fullName evidence="2">DUF1610 domain-containing protein</fullName>
    </submittedName>
</protein>
<comment type="caution">
    <text evidence="2">The sequence shown here is derived from an EMBL/GenBank/DDBJ whole genome shotgun (WGS) entry which is preliminary data.</text>
</comment>
<evidence type="ECO:0000313" key="2">
    <source>
        <dbReference type="EMBL" id="HIY88577.1"/>
    </source>
</evidence>
<evidence type="ECO:0000256" key="1">
    <source>
        <dbReference type="SAM" id="Phobius"/>
    </source>
</evidence>
<proteinExistence type="predicted"/>
<dbReference type="EMBL" id="DXCV01000052">
    <property type="protein sequence ID" value="HIY88577.1"/>
    <property type="molecule type" value="Genomic_DNA"/>
</dbReference>
<keyword evidence="1" id="KW-0472">Membrane</keyword>
<dbReference type="Proteomes" id="UP000886851">
    <property type="component" value="Unassembled WGS sequence"/>
</dbReference>
<accession>A0A9D1ZM05</accession>
<feature type="transmembrane region" description="Helical" evidence="1">
    <location>
        <begin position="66"/>
        <end position="83"/>
    </location>
</feature>
<dbReference type="AlphaFoldDB" id="A0A9D1ZM05"/>
<keyword evidence="1" id="KW-1133">Transmembrane helix</keyword>